<gene>
    <name evidence="7" type="ORF">NADRNF5_2136</name>
</gene>
<proteinExistence type="predicted"/>
<keyword evidence="5 6" id="KW-0472">Membrane</keyword>
<keyword evidence="4 6" id="KW-1133">Transmembrane helix</keyword>
<dbReference type="InterPro" id="IPR050833">
    <property type="entry name" value="Poly_Biosynth_Transport"/>
</dbReference>
<evidence type="ECO:0000256" key="5">
    <source>
        <dbReference type="ARBA" id="ARBA00023136"/>
    </source>
</evidence>
<dbReference type="STRING" id="1580092.NADRNF5_2136"/>
<evidence type="ECO:0000256" key="4">
    <source>
        <dbReference type="ARBA" id="ARBA00022989"/>
    </source>
</evidence>
<evidence type="ECO:0000313" key="7">
    <source>
        <dbReference type="EMBL" id="AJW71809.1"/>
    </source>
</evidence>
<evidence type="ECO:0000313" key="8">
    <source>
        <dbReference type="Proteomes" id="UP000032408"/>
    </source>
</evidence>
<reference evidence="7 8" key="2">
    <citation type="journal article" date="2016" name="ISME J.">
        <title>Physiological and genomic characterization of two novel marine thaumarchaeal strains indicates niche differentiation.</title>
        <authorList>
            <person name="Bayer B."/>
            <person name="Vojvoda J."/>
            <person name="Offre P."/>
            <person name="Alves R.J."/>
            <person name="Elisabeth N.H."/>
            <person name="Garcia J.A."/>
            <person name="Volland J.M."/>
            <person name="Srivastava A."/>
            <person name="Schleper C."/>
            <person name="Herndl G.J."/>
        </authorList>
    </citation>
    <scope>NUCLEOTIDE SEQUENCE [LARGE SCALE GENOMIC DNA]</scope>
    <source>
        <strain evidence="7 8">NF5</strain>
    </source>
</reference>
<evidence type="ECO:0000256" key="2">
    <source>
        <dbReference type="ARBA" id="ARBA00022475"/>
    </source>
</evidence>
<dbReference type="PANTHER" id="PTHR30250:SF28">
    <property type="entry name" value="POLYSACCHARIDE BIOSYNTHESIS PROTEIN"/>
    <property type="match status" value="1"/>
</dbReference>
<feature type="transmembrane region" description="Helical" evidence="6">
    <location>
        <begin position="76"/>
        <end position="95"/>
    </location>
</feature>
<dbReference type="KEGG" id="nin:NADRNF5_2136"/>
<feature type="transmembrane region" description="Helical" evidence="6">
    <location>
        <begin position="322"/>
        <end position="340"/>
    </location>
</feature>
<dbReference type="AlphaFoldDB" id="A0A0D5C4U3"/>
<keyword evidence="2" id="KW-1003">Cell membrane</keyword>
<accession>A0A0D5C4U3</accession>
<feature type="transmembrane region" description="Helical" evidence="6">
    <location>
        <begin position="101"/>
        <end position="119"/>
    </location>
</feature>
<feature type="transmembrane region" description="Helical" evidence="6">
    <location>
        <begin position="261"/>
        <end position="283"/>
    </location>
</feature>
<dbReference type="EMBL" id="CP011070">
    <property type="protein sequence ID" value="AJW71809.1"/>
    <property type="molecule type" value="Genomic_DNA"/>
</dbReference>
<name>A0A0D5C4U3_9ARCH</name>
<sequence length="377" mass="42433">MKKLKELSQIGSADIMGNAITAFFWLFLSSQIPPDQYGELFYFIGIVATASAFVLFGNQNTLIVYVSKKIQIESTLYFISLMLGVVASFIIMILFYRVDTIFLLFGYIINTLAIGQLLGNKSFSLYSKYMLLQKGLTLSLGILFFIIFGSEGILYALALSYIFFIIVIFRKFRDTKINFKLLKNRSTFIVNNYAIDILTKINAHLNKFIIVPLLGFTVLGNFSLSLQIVNIGMIFTMIVFKYTISHDAQGQENKKLKKLAVIISIIIALFGMFIAPYVIPIFFPQYIEAIDAIRIISFSLIPMTITSTYSSKLLGREKNKRIVLSKIVSIATFIISILILGPFYGIIGLAFSYLLATIAESSSLIIKFEKLHSNKSS</sequence>
<dbReference type="Proteomes" id="UP000032408">
    <property type="component" value="Chromosome"/>
</dbReference>
<evidence type="ECO:0000256" key="3">
    <source>
        <dbReference type="ARBA" id="ARBA00022692"/>
    </source>
</evidence>
<organism evidence="7 8">
    <name type="scientific">Nitrosopumilus adriaticus</name>
    <dbReference type="NCBI Taxonomy" id="1580092"/>
    <lineage>
        <taxon>Archaea</taxon>
        <taxon>Nitrososphaerota</taxon>
        <taxon>Nitrososphaeria</taxon>
        <taxon>Nitrosopumilales</taxon>
        <taxon>Nitrosopumilaceae</taxon>
        <taxon>Nitrosopumilus</taxon>
    </lineage>
</organism>
<dbReference type="GO" id="GO:0005886">
    <property type="term" value="C:plasma membrane"/>
    <property type="evidence" value="ECO:0007669"/>
    <property type="project" value="UniProtKB-SubCell"/>
</dbReference>
<keyword evidence="3 6" id="KW-0812">Transmembrane</keyword>
<dbReference type="PANTHER" id="PTHR30250">
    <property type="entry name" value="PST FAMILY PREDICTED COLANIC ACID TRANSPORTER"/>
    <property type="match status" value="1"/>
</dbReference>
<dbReference type="HOGENOM" id="CLU_712932_0_0_2"/>
<reference evidence="8" key="1">
    <citation type="submission" date="2015-03" db="EMBL/GenBank/DDBJ databases">
        <title>Characterization of two novel Thaumarchaeota isolated from the Northern Adriatic Sea.</title>
        <authorList>
            <person name="Bayer B."/>
            <person name="Vojvoda J."/>
            <person name="Offre P."/>
            <person name="Srivastava A."/>
            <person name="Elisabeth N."/>
            <person name="Garcia J.A.L."/>
            <person name="Schleper C."/>
            <person name="Herndl G.J."/>
        </authorList>
    </citation>
    <scope>NUCLEOTIDE SEQUENCE [LARGE SCALE GENOMIC DNA]</scope>
    <source>
        <strain evidence="8">NF5</strain>
    </source>
</reference>
<evidence type="ECO:0000256" key="1">
    <source>
        <dbReference type="ARBA" id="ARBA00004651"/>
    </source>
</evidence>
<feature type="transmembrane region" description="Helical" evidence="6">
    <location>
        <begin position="289"/>
        <end position="310"/>
    </location>
</feature>
<feature type="transmembrane region" description="Helical" evidence="6">
    <location>
        <begin position="7"/>
        <end position="28"/>
    </location>
</feature>
<feature type="transmembrane region" description="Helical" evidence="6">
    <location>
        <begin position="154"/>
        <end position="172"/>
    </location>
</feature>
<feature type="transmembrane region" description="Helical" evidence="6">
    <location>
        <begin position="222"/>
        <end position="240"/>
    </location>
</feature>
<feature type="transmembrane region" description="Helical" evidence="6">
    <location>
        <begin position="40"/>
        <end position="56"/>
    </location>
</feature>
<keyword evidence="8" id="KW-1185">Reference proteome</keyword>
<protein>
    <submittedName>
        <fullName evidence="7">Putative ATP synthase F0, A subunit</fullName>
    </submittedName>
</protein>
<comment type="subcellular location">
    <subcellularLocation>
        <location evidence="1">Cell membrane</location>
        <topology evidence="1">Multi-pass membrane protein</topology>
    </subcellularLocation>
</comment>
<evidence type="ECO:0000256" key="6">
    <source>
        <dbReference type="SAM" id="Phobius"/>
    </source>
</evidence>